<dbReference type="PANTHER" id="PTHR30411:SF1">
    <property type="entry name" value="CYTOPLASMIC PROTEIN"/>
    <property type="match status" value="1"/>
</dbReference>
<comment type="caution">
    <text evidence="2">The sequence shown here is derived from an EMBL/GenBank/DDBJ whole genome shotgun (WGS) entry which is preliminary data.</text>
</comment>
<keyword evidence="3" id="KW-1185">Reference proteome</keyword>
<protein>
    <submittedName>
        <fullName evidence="2">YbaK/EbsC family protein</fullName>
    </submittedName>
</protein>
<dbReference type="Proteomes" id="UP001430804">
    <property type="component" value="Unassembled WGS sequence"/>
</dbReference>
<name>A0ABS6WRU6_9HYPH</name>
<evidence type="ECO:0000313" key="2">
    <source>
        <dbReference type="EMBL" id="MBW3098373.1"/>
    </source>
</evidence>
<proteinExistence type="predicted"/>
<reference evidence="2" key="1">
    <citation type="submission" date="2021-07" db="EMBL/GenBank/DDBJ databases">
        <title>Pseudohoeflea marina sp. nov. a polyhydroxyalcanoate-producing bacterium.</title>
        <authorList>
            <person name="Zheng W."/>
            <person name="Yu S."/>
            <person name="Huang Y."/>
        </authorList>
    </citation>
    <scope>NUCLEOTIDE SEQUENCE</scope>
    <source>
        <strain evidence="2">DP4N28-3</strain>
    </source>
</reference>
<dbReference type="EMBL" id="JAHWQX010000003">
    <property type="protein sequence ID" value="MBW3098373.1"/>
    <property type="molecule type" value="Genomic_DNA"/>
</dbReference>
<accession>A0ABS6WRU6</accession>
<dbReference type="CDD" id="cd04333">
    <property type="entry name" value="ProX_deacylase"/>
    <property type="match status" value="1"/>
</dbReference>
<evidence type="ECO:0000313" key="3">
    <source>
        <dbReference type="Proteomes" id="UP001430804"/>
    </source>
</evidence>
<dbReference type="Pfam" id="PF04073">
    <property type="entry name" value="tRNA_edit"/>
    <property type="match status" value="1"/>
</dbReference>
<dbReference type="InterPro" id="IPR007214">
    <property type="entry name" value="YbaK/aa-tRNA-synth-assoc-dom"/>
</dbReference>
<dbReference type="PANTHER" id="PTHR30411">
    <property type="entry name" value="CYTOPLASMIC PROTEIN"/>
    <property type="match status" value="1"/>
</dbReference>
<organism evidence="2 3">
    <name type="scientific">Pseudohoeflea coraliihabitans</name>
    <dbReference type="NCBI Taxonomy" id="2860393"/>
    <lineage>
        <taxon>Bacteria</taxon>
        <taxon>Pseudomonadati</taxon>
        <taxon>Pseudomonadota</taxon>
        <taxon>Alphaproteobacteria</taxon>
        <taxon>Hyphomicrobiales</taxon>
        <taxon>Rhizobiaceae</taxon>
        <taxon>Pseudohoeflea</taxon>
    </lineage>
</organism>
<evidence type="ECO:0000259" key="1">
    <source>
        <dbReference type="Pfam" id="PF04073"/>
    </source>
</evidence>
<feature type="domain" description="YbaK/aminoacyl-tRNA synthetase-associated" evidence="1">
    <location>
        <begin position="4"/>
        <end position="121"/>
    </location>
</feature>
<sequence>MAQSTRTAEEAAAACGCTPAQIVKSLIFQNAASKELVLLLVSGAHNADLAQIKSAHGLDLERCDGRRVRDETGFAIGGVAPIGHLQALPIYMDETLLSYDQVWAAAGRPDSVFRVEPQALAGATGAQILKVA</sequence>
<gene>
    <name evidence="2" type="ORF">KY465_13905</name>
</gene>